<gene>
    <name evidence="1" type="ORF">AN618_08860</name>
</gene>
<dbReference type="RefSeq" id="WP_066352568.1">
    <property type="nucleotide sequence ID" value="NZ_LOED01000008.1"/>
</dbReference>
<name>A0A140LAW3_9FIRM</name>
<reference evidence="1 2" key="1">
    <citation type="submission" date="2015-12" db="EMBL/GenBank/DDBJ databases">
        <title>Draft genome sequnece of Fervidicola ferrireducens strain Y170.</title>
        <authorList>
            <person name="Patel B.K."/>
        </authorList>
    </citation>
    <scope>NUCLEOTIDE SEQUENCE [LARGE SCALE GENOMIC DNA]</scope>
    <source>
        <strain evidence="1 2">Y170</strain>
    </source>
</reference>
<dbReference type="OrthoDB" id="5420534at2"/>
<dbReference type="AlphaFoldDB" id="A0A140LAW3"/>
<dbReference type="Proteomes" id="UP000070427">
    <property type="component" value="Unassembled WGS sequence"/>
</dbReference>
<evidence type="ECO:0000313" key="1">
    <source>
        <dbReference type="EMBL" id="KXG77688.1"/>
    </source>
</evidence>
<dbReference type="InParanoid" id="A0A140LAW3"/>
<dbReference type="STRING" id="520764.AN618_08860"/>
<evidence type="ECO:0000313" key="2">
    <source>
        <dbReference type="Proteomes" id="UP000070427"/>
    </source>
</evidence>
<dbReference type="EMBL" id="LOED01000008">
    <property type="protein sequence ID" value="KXG77688.1"/>
    <property type="molecule type" value="Genomic_DNA"/>
</dbReference>
<proteinExistence type="predicted"/>
<dbReference type="Pfam" id="PF10050">
    <property type="entry name" value="DUF2284"/>
    <property type="match status" value="1"/>
</dbReference>
<sequence length="189" mass="21220">MKLLEKFKEAERLLEFAKDCEGVSRVELISARDVVVDERVRFQCSHSGCREYGKRFMCPPYVPEVEEFKKLLSKYLMAIILQVEGQTAGETADEEAKRLALLLHEAVYRTEKQAFSSGFPFAAGFIGGPCILCEKCPAGDGHKYCLRREKARPSMEAMGIDVLKTCEKAGLKIAFMPGKVIWTGMVLLD</sequence>
<accession>A0A140LAW3</accession>
<protein>
    <recommendedName>
        <fullName evidence="3">Metal-binding protein</fullName>
    </recommendedName>
</protein>
<dbReference type="PIRSF" id="PIRSF018748">
    <property type="entry name" value="UCP018748"/>
    <property type="match status" value="1"/>
</dbReference>
<comment type="caution">
    <text evidence="1">The sequence shown here is derived from an EMBL/GenBank/DDBJ whole genome shotgun (WGS) entry which is preliminary data.</text>
</comment>
<organism evidence="1 2">
    <name type="scientific">Fervidicola ferrireducens</name>
    <dbReference type="NCBI Taxonomy" id="520764"/>
    <lineage>
        <taxon>Bacteria</taxon>
        <taxon>Bacillati</taxon>
        <taxon>Bacillota</taxon>
        <taxon>Clostridia</taxon>
        <taxon>Thermosediminibacterales</taxon>
        <taxon>Thermosediminibacteraceae</taxon>
        <taxon>Fervidicola</taxon>
    </lineage>
</organism>
<evidence type="ECO:0008006" key="3">
    <source>
        <dbReference type="Google" id="ProtNLM"/>
    </source>
</evidence>
<dbReference type="InterPro" id="IPR019271">
    <property type="entry name" value="DUF2284_metal-binding"/>
</dbReference>
<keyword evidence="2" id="KW-1185">Reference proteome</keyword>